<dbReference type="InterPro" id="IPR036527">
    <property type="entry name" value="SCP2_sterol-bd_dom_sf"/>
</dbReference>
<accession>A0AAX3AJF7</accession>
<dbReference type="AlphaFoldDB" id="A0AAX3AJF7"/>
<organism evidence="3 4">
    <name type="scientific">Halococcus dombrowskii</name>
    <dbReference type="NCBI Taxonomy" id="179637"/>
    <lineage>
        <taxon>Archaea</taxon>
        <taxon>Methanobacteriati</taxon>
        <taxon>Methanobacteriota</taxon>
        <taxon>Stenosarchaea group</taxon>
        <taxon>Halobacteria</taxon>
        <taxon>Halobacteriales</taxon>
        <taxon>Halococcaceae</taxon>
        <taxon>Halococcus</taxon>
    </lineage>
</organism>
<keyword evidence="4" id="KW-1185">Reference proteome</keyword>
<proteinExistence type="predicted"/>
<dbReference type="Gene3D" id="3.30.1050.10">
    <property type="entry name" value="SCP2 sterol-binding domain"/>
    <property type="match status" value="1"/>
</dbReference>
<evidence type="ECO:0000313" key="3">
    <source>
        <dbReference type="EMBL" id="UOO94161.1"/>
    </source>
</evidence>
<name>A0AAX3AJF7_HALDO</name>
<keyword evidence="3" id="KW-0808">Transferase</keyword>
<dbReference type="PANTHER" id="PTHR37817">
    <property type="entry name" value="N-ACETYLTRANSFERASE EIS"/>
    <property type="match status" value="1"/>
</dbReference>
<dbReference type="Pfam" id="PF17668">
    <property type="entry name" value="Acetyltransf_17"/>
    <property type="match status" value="1"/>
</dbReference>
<dbReference type="Proteomes" id="UP000830542">
    <property type="component" value="Chromosome"/>
</dbReference>
<feature type="domain" description="N-acetyltransferase" evidence="1">
    <location>
        <begin position="2"/>
        <end position="151"/>
    </location>
</feature>
<evidence type="ECO:0000313" key="2">
    <source>
        <dbReference type="EMBL" id="GAA0462610.1"/>
    </source>
</evidence>
<dbReference type="GO" id="GO:0030649">
    <property type="term" value="P:aminoglycoside antibiotic catabolic process"/>
    <property type="evidence" value="ECO:0007669"/>
    <property type="project" value="TreeGrafter"/>
</dbReference>
<dbReference type="SUPFAM" id="SSF55729">
    <property type="entry name" value="Acyl-CoA N-acyltransferases (Nat)"/>
    <property type="match status" value="1"/>
</dbReference>
<dbReference type="SUPFAM" id="SSF55718">
    <property type="entry name" value="SCP-like"/>
    <property type="match status" value="1"/>
</dbReference>
<dbReference type="EMBL" id="BAAADN010000027">
    <property type="protein sequence ID" value="GAA0462610.1"/>
    <property type="molecule type" value="Genomic_DNA"/>
</dbReference>
<dbReference type="InterPro" id="IPR000182">
    <property type="entry name" value="GNAT_dom"/>
</dbReference>
<dbReference type="InterPro" id="IPR041380">
    <property type="entry name" value="Acetyltransf_17"/>
</dbReference>
<protein>
    <submittedName>
        <fullName evidence="3">GNAT family N-acetyltransferase</fullName>
        <ecNumber evidence="3">2.3.1.-</ecNumber>
    </submittedName>
</protein>
<sequence length="398" mass="44850">MPTYRPVPDDRIDEFRAIQQYAFSPAEPTEPVESVDELPRRATLGARRGLFDGEELLCTGTHHWFTTTVRGGEHPLAGLAGVATPPENRRQGLIARLLRESLAEYRERGQYLSALWPFEYAFYRQYGWAQAGTTTIYECDPEALAFAAETERDGEFRRLDADDFETMNPVLAAAGEGVSLWMRRSEEWWRDRVFTGRENDPYIYGVERDGDLRGYVVYHIDADDGRTMRVEECNAIDNAAFLDLLRFLFYHDSQVERVRIRGRADWPLADLADDPRAVDCELVPGGMVRIVDVERALAALDYPTAAEGRVVLSVEDPTAAWNDDSFALAVRDGVATCTRVDEPPDARIAITTLSQLFVGHFSVEHARMAGDLTVESDEVAARLATMFPPRDVVLSEDF</sequence>
<dbReference type="GeneID" id="71762038"/>
<dbReference type="EC" id="2.3.1.-" evidence="3"/>
<reference evidence="2" key="1">
    <citation type="journal article" date="2014" name="Int. J. Syst. Evol. Microbiol.">
        <title>Complete genome sequence of Corynebacterium casei LMG S-19264T (=DSM 44701T), isolated from a smear-ripened cheese.</title>
        <authorList>
            <consortium name="US DOE Joint Genome Institute (JGI-PGF)"/>
            <person name="Walter F."/>
            <person name="Albersmeier A."/>
            <person name="Kalinowski J."/>
            <person name="Ruckert C."/>
        </authorList>
    </citation>
    <scope>NUCLEOTIDE SEQUENCE</scope>
    <source>
        <strain evidence="2">JCM 12289</strain>
    </source>
</reference>
<dbReference type="InterPro" id="IPR016181">
    <property type="entry name" value="Acyl_CoA_acyltransferase"/>
</dbReference>
<dbReference type="EMBL" id="CP095005">
    <property type="protein sequence ID" value="UOO94161.1"/>
    <property type="molecule type" value="Genomic_DNA"/>
</dbReference>
<keyword evidence="3" id="KW-0012">Acyltransferase</keyword>
<dbReference type="PANTHER" id="PTHR37817:SF1">
    <property type="entry name" value="N-ACETYLTRANSFERASE EIS"/>
    <property type="match status" value="1"/>
</dbReference>
<reference evidence="3" key="2">
    <citation type="submission" date="2022-04" db="EMBL/GenBank/DDBJ databases">
        <title>Sequencing and genomic assembly of Halococcus dombrowskii.</title>
        <authorList>
            <person name="Lim S.W."/>
            <person name="MacLea K.S."/>
        </authorList>
    </citation>
    <scope>NUCLEOTIDE SEQUENCE</scope>
    <source>
        <strain evidence="3">H4</strain>
    </source>
</reference>
<dbReference type="KEGG" id="hdo:MUK72_09280"/>
<dbReference type="InterPro" id="IPR025559">
    <property type="entry name" value="Eis_dom"/>
</dbReference>
<evidence type="ECO:0000259" key="1">
    <source>
        <dbReference type="PROSITE" id="PS51186"/>
    </source>
</evidence>
<dbReference type="Pfam" id="PF13527">
    <property type="entry name" value="Acetyltransf_9"/>
    <property type="match status" value="1"/>
</dbReference>
<dbReference type="RefSeq" id="WP_244699365.1">
    <property type="nucleotide sequence ID" value="NZ_BAAADN010000027.1"/>
</dbReference>
<evidence type="ECO:0000313" key="4">
    <source>
        <dbReference type="Proteomes" id="UP000830542"/>
    </source>
</evidence>
<gene>
    <name evidence="2" type="ORF">GCM10008985_19120</name>
    <name evidence="3" type="ORF">MUK72_09280</name>
</gene>
<dbReference type="InterPro" id="IPR051554">
    <property type="entry name" value="Acetyltransferase_Eis"/>
</dbReference>
<dbReference type="Gene3D" id="3.40.630.30">
    <property type="match status" value="2"/>
</dbReference>
<dbReference type="PROSITE" id="PS51186">
    <property type="entry name" value="GNAT"/>
    <property type="match status" value="1"/>
</dbReference>
<reference evidence="2" key="3">
    <citation type="submission" date="2023-12" db="EMBL/GenBank/DDBJ databases">
        <authorList>
            <person name="Sun Q."/>
            <person name="Inoue M."/>
        </authorList>
    </citation>
    <scope>NUCLEOTIDE SEQUENCE</scope>
    <source>
        <strain evidence="2">JCM 12289</strain>
    </source>
</reference>
<dbReference type="Proteomes" id="UP001500962">
    <property type="component" value="Unassembled WGS sequence"/>
</dbReference>
<dbReference type="Pfam" id="PF13530">
    <property type="entry name" value="SCP2_2"/>
    <property type="match status" value="1"/>
</dbReference>
<dbReference type="GO" id="GO:0034069">
    <property type="term" value="F:aminoglycoside N-acetyltransferase activity"/>
    <property type="evidence" value="ECO:0007669"/>
    <property type="project" value="TreeGrafter"/>
</dbReference>